<evidence type="ECO:0000256" key="4">
    <source>
        <dbReference type="ARBA" id="ARBA00022989"/>
    </source>
</evidence>
<feature type="region of interest" description="Disordered" evidence="6">
    <location>
        <begin position="1"/>
        <end position="24"/>
    </location>
</feature>
<name>A0A5J5EJJ2_9PEZI</name>
<organism evidence="8 9">
    <name type="scientific">Sphaerosporella brunnea</name>
    <dbReference type="NCBI Taxonomy" id="1250544"/>
    <lineage>
        <taxon>Eukaryota</taxon>
        <taxon>Fungi</taxon>
        <taxon>Dikarya</taxon>
        <taxon>Ascomycota</taxon>
        <taxon>Pezizomycotina</taxon>
        <taxon>Pezizomycetes</taxon>
        <taxon>Pezizales</taxon>
        <taxon>Pyronemataceae</taxon>
        <taxon>Sphaerosporella</taxon>
    </lineage>
</organism>
<evidence type="ECO:0000313" key="8">
    <source>
        <dbReference type="EMBL" id="KAA8895855.1"/>
    </source>
</evidence>
<keyword evidence="5 7" id="KW-0472">Membrane</keyword>
<dbReference type="Proteomes" id="UP000326924">
    <property type="component" value="Unassembled WGS sequence"/>
</dbReference>
<evidence type="ECO:0000256" key="1">
    <source>
        <dbReference type="ARBA" id="ARBA00004477"/>
    </source>
</evidence>
<evidence type="ECO:0000256" key="3">
    <source>
        <dbReference type="ARBA" id="ARBA00022824"/>
    </source>
</evidence>
<keyword evidence="2 7" id="KW-0812">Transmembrane</keyword>
<comment type="caution">
    <text evidence="8">The sequence shown here is derived from an EMBL/GenBank/DDBJ whole genome shotgun (WGS) entry which is preliminary data.</text>
</comment>
<dbReference type="OrthoDB" id="202672at2759"/>
<dbReference type="InParanoid" id="A0A5J5EJJ2"/>
<evidence type="ECO:0000256" key="6">
    <source>
        <dbReference type="SAM" id="MobiDB-lite"/>
    </source>
</evidence>
<dbReference type="AlphaFoldDB" id="A0A5J5EJJ2"/>
<evidence type="ECO:0000256" key="7">
    <source>
        <dbReference type="SAM" id="Phobius"/>
    </source>
</evidence>
<dbReference type="GO" id="GO:0005789">
    <property type="term" value="C:endoplasmic reticulum membrane"/>
    <property type="evidence" value="ECO:0007669"/>
    <property type="project" value="UniProtKB-SubCell"/>
</dbReference>
<protein>
    <submittedName>
        <fullName evidence="8">Uncharacterized protein</fullName>
    </submittedName>
</protein>
<evidence type="ECO:0000256" key="5">
    <source>
        <dbReference type="ARBA" id="ARBA00023136"/>
    </source>
</evidence>
<keyword evidence="9" id="KW-1185">Reference proteome</keyword>
<proteinExistence type="predicted"/>
<dbReference type="Pfam" id="PF11779">
    <property type="entry name" value="SPT_ssu-like"/>
    <property type="match status" value="1"/>
</dbReference>
<sequence length="102" mass="11562">MSATTTTSTTSTITAPASSAEGTRPRGNRLIRFLQLKRYQYEVTFSLYMLTPVEKVVFNTFLFIALSLLIIAVSFYLPHHIAVVASRAWWYYAGDEHGVREL</sequence>
<keyword evidence="4 7" id="KW-1133">Transmembrane helix</keyword>
<feature type="compositionally biased region" description="Low complexity" evidence="6">
    <location>
        <begin position="1"/>
        <end position="20"/>
    </location>
</feature>
<dbReference type="InterPro" id="IPR024512">
    <property type="entry name" value="Ser_palmitoyltrfase_ssu-like"/>
</dbReference>
<evidence type="ECO:0000256" key="2">
    <source>
        <dbReference type="ARBA" id="ARBA00022692"/>
    </source>
</evidence>
<reference evidence="8 9" key="1">
    <citation type="submission" date="2019-09" db="EMBL/GenBank/DDBJ databases">
        <title>Draft genome of the ectomycorrhizal ascomycete Sphaerosporella brunnea.</title>
        <authorList>
            <consortium name="DOE Joint Genome Institute"/>
            <person name="Benucci G.M."/>
            <person name="Marozzi G."/>
            <person name="Antonielli L."/>
            <person name="Sanchez S."/>
            <person name="Marco P."/>
            <person name="Wang X."/>
            <person name="Falini L.B."/>
            <person name="Barry K."/>
            <person name="Haridas S."/>
            <person name="Lipzen A."/>
            <person name="Labutti K."/>
            <person name="Grigoriev I.V."/>
            <person name="Murat C."/>
            <person name="Martin F."/>
            <person name="Albertini E."/>
            <person name="Donnini D."/>
            <person name="Bonito G."/>
        </authorList>
    </citation>
    <scope>NUCLEOTIDE SEQUENCE [LARGE SCALE GENOMIC DNA]</scope>
    <source>
        <strain evidence="8 9">Sb_GMNB300</strain>
    </source>
</reference>
<feature type="transmembrane region" description="Helical" evidence="7">
    <location>
        <begin position="56"/>
        <end position="77"/>
    </location>
</feature>
<gene>
    <name evidence="8" type="ORF">FN846DRAFT_312729</name>
</gene>
<dbReference type="EMBL" id="VXIS01000240">
    <property type="protein sequence ID" value="KAA8895855.1"/>
    <property type="molecule type" value="Genomic_DNA"/>
</dbReference>
<evidence type="ECO:0000313" key="9">
    <source>
        <dbReference type="Proteomes" id="UP000326924"/>
    </source>
</evidence>
<keyword evidence="3" id="KW-0256">Endoplasmic reticulum</keyword>
<accession>A0A5J5EJJ2</accession>
<comment type="subcellular location">
    <subcellularLocation>
        <location evidence="1">Endoplasmic reticulum membrane</location>
        <topology evidence="1">Multi-pass membrane protein</topology>
    </subcellularLocation>
</comment>